<dbReference type="GO" id="GO:0016829">
    <property type="term" value="F:lyase activity"/>
    <property type="evidence" value="ECO:0007669"/>
    <property type="project" value="UniProtKB-KW"/>
</dbReference>
<dbReference type="Gene3D" id="1.10.8.1080">
    <property type="match status" value="1"/>
</dbReference>
<organism evidence="5 6">
    <name type="scientific">Paenibacillus apiarius</name>
    <dbReference type="NCBI Taxonomy" id="46240"/>
    <lineage>
        <taxon>Bacteria</taxon>
        <taxon>Bacillati</taxon>
        <taxon>Bacillota</taxon>
        <taxon>Bacilli</taxon>
        <taxon>Bacillales</taxon>
        <taxon>Paenibacillaceae</taxon>
        <taxon>Paenibacillus</taxon>
    </lineage>
</organism>
<dbReference type="EMBL" id="JAMDLW010000001">
    <property type="protein sequence ID" value="MCY9518331.1"/>
    <property type="molecule type" value="Genomic_DNA"/>
</dbReference>
<dbReference type="Gene3D" id="3.40.50.10490">
    <property type="entry name" value="Glucose-6-phosphate isomerase like protein, domain 1"/>
    <property type="match status" value="1"/>
</dbReference>
<dbReference type="InterPro" id="IPR001347">
    <property type="entry name" value="SIS_dom"/>
</dbReference>
<comment type="function">
    <text evidence="3">Specifically catalyzes the cleavage of the D-lactyl ether substituent of MurNAc 6-phosphate, producing GlcNAc 6-phosphate and D-lactate.</text>
</comment>
<dbReference type="Pfam" id="PF22645">
    <property type="entry name" value="GKRP_SIS_N"/>
    <property type="match status" value="1"/>
</dbReference>
<evidence type="ECO:0000259" key="4">
    <source>
        <dbReference type="PROSITE" id="PS51464"/>
    </source>
</evidence>
<dbReference type="RefSeq" id="WP_087432805.1">
    <property type="nucleotide sequence ID" value="NZ_JAMDLV010000076.1"/>
</dbReference>
<dbReference type="EC" id="4.2.1.126" evidence="3"/>
<dbReference type="PROSITE" id="PS01272">
    <property type="entry name" value="GCKR"/>
    <property type="match status" value="1"/>
</dbReference>
<dbReference type="InterPro" id="IPR046348">
    <property type="entry name" value="SIS_dom_sf"/>
</dbReference>
<evidence type="ECO:0000256" key="2">
    <source>
        <dbReference type="ARBA" id="ARBA00023277"/>
    </source>
</evidence>
<keyword evidence="1 3" id="KW-0456">Lyase</keyword>
<dbReference type="Proteomes" id="UP001207626">
    <property type="component" value="Unassembled WGS sequence"/>
</dbReference>
<comment type="caution">
    <text evidence="5">The sequence shown here is derived from an EMBL/GenBank/DDBJ whole genome shotgun (WGS) entry which is preliminary data.</text>
</comment>
<accession>A0ABT4DLU2</accession>
<dbReference type="HAMAP" id="MF_00068">
    <property type="entry name" value="MurQ"/>
    <property type="match status" value="1"/>
</dbReference>
<dbReference type="InterPro" id="IPR005488">
    <property type="entry name" value="Etherase_MurQ"/>
</dbReference>
<keyword evidence="2 3" id="KW-0119">Carbohydrate metabolism</keyword>
<comment type="similarity">
    <text evidence="3">Belongs to the GCKR-like family. MurNAc-6-P etherase subfamily.</text>
</comment>
<dbReference type="NCBIfam" id="TIGR00274">
    <property type="entry name" value="N-acetylmuramic acid 6-phosphate etherase"/>
    <property type="match status" value="1"/>
</dbReference>
<sequence>MDTNISALLTEQRNPRTMNIDQMSTRDIVNVIHQEDRSVMEAVYRVLPQVEEAVESVYASLKNKGRLFYVGAGTSGRLGFVDAAECPPTYSTPPEWIQAVIAGGDGAVYAAVEGAEDDEEQGAEDLRQRSLSRSDVVIGIAASGRTPYVIGALNYARSIGAATIALSSNERAAISRAADIAIEALVGPEVVTGSTRMKAATAHKMILNMISTSVMIKLGKVYENLMVDLNASNYKLQERARGIVMTVTGADYKTAEQTLALAEQEVKTAIVMLEAGLDAREARERLVRTGGSVRQAIHLTSSES</sequence>
<name>A0ABT4DLU2_9BACL</name>
<proteinExistence type="inferred from homology"/>
<comment type="miscellaneous">
    <text evidence="3">A lyase-type mechanism (elimination/hydration) is suggested for the cleavage of the lactyl ether bond of MurNAc 6-phosphate, with the formation of an alpha,beta-unsaturated aldehyde intermediate with (E)-stereochemistry, followed by the syn addition of water to give product.</text>
</comment>
<evidence type="ECO:0000256" key="3">
    <source>
        <dbReference type="HAMAP-Rule" id="MF_00068"/>
    </source>
</evidence>
<comment type="catalytic activity">
    <reaction evidence="3">
        <text>N-acetyl-D-muramate 6-phosphate + H2O = N-acetyl-D-glucosamine 6-phosphate + (R)-lactate</text>
        <dbReference type="Rhea" id="RHEA:26410"/>
        <dbReference type="ChEBI" id="CHEBI:15377"/>
        <dbReference type="ChEBI" id="CHEBI:16004"/>
        <dbReference type="ChEBI" id="CHEBI:57513"/>
        <dbReference type="ChEBI" id="CHEBI:58722"/>
        <dbReference type="EC" id="4.2.1.126"/>
    </reaction>
</comment>
<feature type="active site" evidence="3">
    <location>
        <position position="116"/>
    </location>
</feature>
<dbReference type="NCBIfam" id="NF009222">
    <property type="entry name" value="PRK12570.1"/>
    <property type="match status" value="1"/>
</dbReference>
<gene>
    <name evidence="3 5" type="primary">murQ</name>
    <name evidence="5" type="ORF">M5X09_01435</name>
</gene>
<feature type="domain" description="SIS" evidence="4">
    <location>
        <begin position="57"/>
        <end position="220"/>
    </location>
</feature>
<dbReference type="InterPro" id="IPR040190">
    <property type="entry name" value="MURQ/GCKR"/>
</dbReference>
<dbReference type="SUPFAM" id="SSF53697">
    <property type="entry name" value="SIS domain"/>
    <property type="match status" value="1"/>
</dbReference>
<dbReference type="PROSITE" id="PS51464">
    <property type="entry name" value="SIS"/>
    <property type="match status" value="1"/>
</dbReference>
<keyword evidence="6" id="KW-1185">Reference proteome</keyword>
<feature type="active site" description="Proton donor" evidence="3">
    <location>
        <position position="85"/>
    </location>
</feature>
<reference evidence="5 6" key="1">
    <citation type="submission" date="2022-05" db="EMBL/GenBank/DDBJ databases">
        <title>Genome Sequencing of Bee-Associated Microbes.</title>
        <authorList>
            <person name="Dunlap C."/>
        </authorList>
    </citation>
    <scope>NUCLEOTIDE SEQUENCE [LARGE SCALE GENOMIC DNA]</scope>
    <source>
        <strain evidence="5 6">NRRL NRS-1438</strain>
    </source>
</reference>
<dbReference type="NCBIfam" id="NF003915">
    <property type="entry name" value="PRK05441.1"/>
    <property type="match status" value="1"/>
</dbReference>
<comment type="subunit">
    <text evidence="3">Homodimer.</text>
</comment>
<protein>
    <recommendedName>
        <fullName evidence="3">N-acetylmuramic acid 6-phosphate etherase</fullName>
        <shortName evidence="3">MurNAc-6-P etherase</shortName>
        <ecNumber evidence="3">4.2.1.126</ecNumber>
    </recommendedName>
    <alternativeName>
        <fullName evidence="3">N-acetylmuramic acid 6-phosphate hydrolase</fullName>
    </alternativeName>
    <alternativeName>
        <fullName evidence="3">N-acetylmuramic acid 6-phosphate lyase</fullName>
    </alternativeName>
</protein>
<evidence type="ECO:0000256" key="1">
    <source>
        <dbReference type="ARBA" id="ARBA00023239"/>
    </source>
</evidence>
<comment type="pathway">
    <text evidence="3">Amino-sugar metabolism; N-acetylmuramate degradation.</text>
</comment>
<dbReference type="PANTHER" id="PTHR10088">
    <property type="entry name" value="GLUCOKINASE REGULATORY PROTEIN"/>
    <property type="match status" value="1"/>
</dbReference>
<evidence type="ECO:0000313" key="5">
    <source>
        <dbReference type="EMBL" id="MCY9518331.1"/>
    </source>
</evidence>
<dbReference type="CDD" id="cd05007">
    <property type="entry name" value="SIS_Etherase"/>
    <property type="match status" value="1"/>
</dbReference>
<dbReference type="PANTHER" id="PTHR10088:SF4">
    <property type="entry name" value="GLUCOKINASE REGULATORY PROTEIN"/>
    <property type="match status" value="1"/>
</dbReference>
<evidence type="ECO:0000313" key="6">
    <source>
        <dbReference type="Proteomes" id="UP001207626"/>
    </source>
</evidence>
<dbReference type="InterPro" id="IPR005486">
    <property type="entry name" value="Glucokinase_regulatory_CS"/>
</dbReference>